<dbReference type="PANTHER" id="PTHR20992:SF9">
    <property type="entry name" value="AT15442P-RELATED"/>
    <property type="match status" value="1"/>
</dbReference>
<proteinExistence type="predicted"/>
<dbReference type="Pfam" id="PF04087">
    <property type="entry name" value="DUF389"/>
    <property type="match status" value="1"/>
</dbReference>
<protein>
    <submittedName>
        <fullName evidence="2">TIGR00341 family protein</fullName>
    </submittedName>
</protein>
<dbReference type="STRING" id="1071918.SAMN05421544_101270"/>
<dbReference type="InterPro" id="IPR005240">
    <property type="entry name" value="DUF389"/>
</dbReference>
<name>A0A1G6YWE3_9FLAO</name>
<keyword evidence="1" id="KW-1133">Transmembrane helix</keyword>
<dbReference type="NCBIfam" id="TIGR00341">
    <property type="entry name" value="TIGR00341 family protein"/>
    <property type="match status" value="1"/>
</dbReference>
<gene>
    <name evidence="2" type="ORF">SAMN05421544_101270</name>
</gene>
<dbReference type="EMBL" id="FNAS01000001">
    <property type="protein sequence ID" value="SDD93965.1"/>
    <property type="molecule type" value="Genomic_DNA"/>
</dbReference>
<feature type="transmembrane region" description="Helical" evidence="1">
    <location>
        <begin position="97"/>
        <end position="118"/>
    </location>
</feature>
<keyword evidence="1" id="KW-0812">Transmembrane</keyword>
<keyword evidence="1" id="KW-0472">Membrane</keyword>
<evidence type="ECO:0000313" key="2">
    <source>
        <dbReference type="EMBL" id="SDD93965.1"/>
    </source>
</evidence>
<dbReference type="RefSeq" id="WP_245688758.1">
    <property type="nucleotide sequence ID" value="NZ_FNAS01000001.1"/>
</dbReference>
<dbReference type="AlphaFoldDB" id="A0A1G6YWE3"/>
<evidence type="ECO:0000256" key="1">
    <source>
        <dbReference type="SAM" id="Phobius"/>
    </source>
</evidence>
<evidence type="ECO:0000313" key="3">
    <source>
        <dbReference type="Proteomes" id="UP000198517"/>
    </source>
</evidence>
<feature type="transmembrane region" description="Helical" evidence="1">
    <location>
        <begin position="158"/>
        <end position="180"/>
    </location>
</feature>
<feature type="transmembrane region" description="Helical" evidence="1">
    <location>
        <begin position="133"/>
        <end position="151"/>
    </location>
</feature>
<keyword evidence="3" id="KW-1185">Reference proteome</keyword>
<dbReference type="Proteomes" id="UP000198517">
    <property type="component" value="Unassembled WGS sequence"/>
</dbReference>
<feature type="transmembrane region" description="Helical" evidence="1">
    <location>
        <begin position="61"/>
        <end position="85"/>
    </location>
</feature>
<organism evidence="2 3">
    <name type="scientific">Riemerella columbipharyngis</name>
    <dbReference type="NCBI Taxonomy" id="1071918"/>
    <lineage>
        <taxon>Bacteria</taxon>
        <taxon>Pseudomonadati</taxon>
        <taxon>Bacteroidota</taxon>
        <taxon>Flavobacteriia</taxon>
        <taxon>Flavobacteriales</taxon>
        <taxon>Weeksellaceae</taxon>
        <taxon>Riemerella</taxon>
    </lineage>
</organism>
<feature type="transmembrane region" description="Helical" evidence="1">
    <location>
        <begin position="39"/>
        <end position="55"/>
    </location>
</feature>
<reference evidence="2 3" key="1">
    <citation type="submission" date="2016-10" db="EMBL/GenBank/DDBJ databases">
        <authorList>
            <person name="de Groot N.N."/>
        </authorList>
    </citation>
    <scope>NUCLEOTIDE SEQUENCE [LARGE SCALE GENOMIC DNA]</scope>
    <source>
        <strain evidence="2 3">DSM 24015</strain>
    </source>
</reference>
<accession>A0A1G6YWE3</accession>
<feature type="transmembrane region" description="Helical" evidence="1">
    <location>
        <begin position="230"/>
        <end position="248"/>
    </location>
</feature>
<sequence>MIIDKLYYKLREVFSLFSQKENFDNIKENISASIPFRGTNLWILIFAIFIASLGLNMNSTAVIIGAMLISPLMGPIMGIGFSVGINDPWLLRKAIKNYAFATLIGLITSMIYFLISPISNSSSEILARTSPNIYDVLIAFFGGLAGIVATSSKLKGNVIPGVAIATALMPPLCTAGFGLATGQFNFFFGALYLYFINTVYIALSTFIILKVLDFPKYHFEDLKMEKRSQKIMWILVFFTLVPSIYFGYTMVRKNKFEQEALHFINTEAIFPNNFLLNKKVDYENREIELTYGGQKLDSTSIKTLNQRLNGYGLGKVKLSIKQGFNFIPATTTEEMSATASADQQLRKMLLMKSDSVKFHRDETYQIFKELKVQNSDIDNFGFNEMQQVNDSSSNKINVVIIGTKILLEEEKQKAITDWLRVRIKDNNAKVIFNAKKQK</sequence>
<dbReference type="PANTHER" id="PTHR20992">
    <property type="entry name" value="AT15442P-RELATED"/>
    <property type="match status" value="1"/>
</dbReference>
<feature type="transmembrane region" description="Helical" evidence="1">
    <location>
        <begin position="186"/>
        <end position="209"/>
    </location>
</feature>